<evidence type="ECO:0000259" key="4">
    <source>
        <dbReference type="Pfam" id="PF13458"/>
    </source>
</evidence>
<organism evidence="5 6">
    <name type="scientific">[Clostridium] celerecrescens 18A</name>
    <dbReference type="NCBI Taxonomy" id="1286362"/>
    <lineage>
        <taxon>Bacteria</taxon>
        <taxon>Bacillati</taxon>
        <taxon>Bacillota</taxon>
        <taxon>Clostridia</taxon>
        <taxon>Lachnospirales</taxon>
        <taxon>Lachnospiraceae</taxon>
        <taxon>Lacrimispora</taxon>
    </lineage>
</organism>
<evidence type="ECO:0000313" key="6">
    <source>
        <dbReference type="Proteomes" id="UP000231092"/>
    </source>
</evidence>
<dbReference type="AlphaFoldDB" id="A0A2M8Z653"/>
<comment type="similarity">
    <text evidence="1">Belongs to the leucine-binding protein family.</text>
</comment>
<protein>
    <submittedName>
        <fullName evidence="5">Branched-chain amino acid transport system substrate-binding protein</fullName>
    </submittedName>
</protein>
<accession>A0A2M8Z653</accession>
<feature type="domain" description="Leucine-binding protein" evidence="4">
    <location>
        <begin position="51"/>
        <end position="381"/>
    </location>
</feature>
<dbReference type="RefSeq" id="WP_100305358.1">
    <property type="nucleotide sequence ID" value="NZ_PGET01000001.1"/>
</dbReference>
<comment type="caution">
    <text evidence="5">The sequence shown here is derived from an EMBL/GenBank/DDBJ whole genome shotgun (WGS) entry which is preliminary data.</text>
</comment>
<dbReference type="PANTHER" id="PTHR30483">
    <property type="entry name" value="LEUCINE-SPECIFIC-BINDING PROTEIN"/>
    <property type="match status" value="1"/>
</dbReference>
<dbReference type="Pfam" id="PF13458">
    <property type="entry name" value="Peripla_BP_6"/>
    <property type="match status" value="1"/>
</dbReference>
<dbReference type="OrthoDB" id="9783240at2"/>
<gene>
    <name evidence="5" type="ORF">H171_2431</name>
</gene>
<dbReference type="PANTHER" id="PTHR30483:SF6">
    <property type="entry name" value="PERIPLASMIC BINDING PROTEIN OF ABC TRANSPORTER FOR NATURAL AMINO ACIDS"/>
    <property type="match status" value="1"/>
</dbReference>
<sequence>MKKAIAIIFAGLMTFNLAACGSSQTPSTTAANAASAGTETKAGGTATDGEILIGCLQDITGATSSLGQMVEAGAQWAVDEINENGGVKGKKLVMNTYDTKADVTEAINAYTKAVTSDKVSLIVGPPVANIALAIKETSEQYEVPVMGLAMDPSAQLKADGTPYKNMFCFQPNAIQQGAIMAKYAMKNGFKTFGVIYNESNAYSLSLKEPFITTITENGGTVEEKQQVAYNANDTDFKTLLSPIVSANVDAIYAPNYTKDLVNIVTAARALGYEGAIICGLDACPPFNTMLGGSSDGVYCINNVDDTEPELQKMIAAVKEKTGVEATNKFFLGYDIVKIAAKCLEETGTDDPAALRTAIENIKDFKGLTGNISIDPETHMTTGLDMVMFTYEGTTPKMLERFSADN</sequence>
<dbReference type="SUPFAM" id="SSF53822">
    <property type="entry name" value="Periplasmic binding protein-like I"/>
    <property type="match status" value="1"/>
</dbReference>
<evidence type="ECO:0000256" key="1">
    <source>
        <dbReference type="ARBA" id="ARBA00010062"/>
    </source>
</evidence>
<dbReference type="InterPro" id="IPR028081">
    <property type="entry name" value="Leu-bd"/>
</dbReference>
<dbReference type="EMBL" id="PGET01000001">
    <property type="protein sequence ID" value="PJJ28909.1"/>
    <property type="molecule type" value="Genomic_DNA"/>
</dbReference>
<reference evidence="5 6" key="1">
    <citation type="submission" date="2017-11" db="EMBL/GenBank/DDBJ databases">
        <title>Understudied soil microbes with underappreciated capabilities: Untangling the Clostridium saccharolyticum group.</title>
        <authorList>
            <person name="Leschine S."/>
        </authorList>
    </citation>
    <scope>NUCLEOTIDE SEQUENCE [LARGE SCALE GENOMIC DNA]</scope>
    <source>
        <strain evidence="5 6">18A</strain>
    </source>
</reference>
<evidence type="ECO:0000313" key="5">
    <source>
        <dbReference type="EMBL" id="PJJ28909.1"/>
    </source>
</evidence>
<dbReference type="Gene3D" id="3.40.50.2300">
    <property type="match status" value="2"/>
</dbReference>
<dbReference type="InterPro" id="IPR028082">
    <property type="entry name" value="Peripla_BP_I"/>
</dbReference>
<dbReference type="InterPro" id="IPR051010">
    <property type="entry name" value="BCAA_transport"/>
</dbReference>
<evidence type="ECO:0000256" key="2">
    <source>
        <dbReference type="ARBA" id="ARBA00022729"/>
    </source>
</evidence>
<feature type="signal peptide" evidence="3">
    <location>
        <begin position="1"/>
        <end position="18"/>
    </location>
</feature>
<evidence type="ECO:0000256" key="3">
    <source>
        <dbReference type="SAM" id="SignalP"/>
    </source>
</evidence>
<name>A0A2M8Z653_9FIRM</name>
<feature type="chain" id="PRO_5038664462" evidence="3">
    <location>
        <begin position="19"/>
        <end position="405"/>
    </location>
</feature>
<keyword evidence="2 3" id="KW-0732">Signal</keyword>
<proteinExistence type="inferred from homology"/>
<dbReference type="Proteomes" id="UP000231092">
    <property type="component" value="Unassembled WGS sequence"/>
</dbReference>
<dbReference type="CDD" id="cd06347">
    <property type="entry name" value="PBP1_ABC_LivK_ligand_binding-like"/>
    <property type="match status" value="1"/>
</dbReference>